<name>A0A2T5JAG1_9SPHI</name>
<dbReference type="InterPro" id="IPR039743">
    <property type="entry name" value="6GAL/EXGAL"/>
</dbReference>
<sequence>MKRKGLPIVAIVLSILLQKAIAQTTFTINCQNQNQTIHDFGASGAWNSEVIGKYWPEEKKNRIAELLFSPETDQAGNPKGIALSSYRFNIGAGTTEQGEASNIPDPQRRTECFLDAKGKYDFTKQAGYQWFVRKAKDYGVPTLIGFVNSPPVFMNQNGLGFKSNKDGHANLKPEKYTEFADFLASVMQYFDREGLHLSCVSPVNEPQWEWTIDSKGKSSQEGSPYFNTEIAAVTRKIDSVFTKRKIGTQIFVAENGSMDRLFQGNSWADNQIDNLWNPQSSNYIGGLKNVVGNAVSSHSYWTESTTAKLIENRQKLFQKLQSTNKGLQFWQTEYSFLGDGYKEGSAQKRSQIDCALFLAKVIYHDLTLANAPVWQFWTAVDGTRPTAEIRYNLICAIENKDKTDGDFYDTKSLWALGNYSRFVRPGMIRVATDRNDGLSLEQAANKLMLSAYFDEATHKLVIVAINYDTQPQEIHLKLNDFKFKVSSLKPYITSEQDNLKAYPEVRVNDGITLKARSITTFVSR</sequence>
<evidence type="ECO:0000259" key="2">
    <source>
        <dbReference type="Pfam" id="PF14587"/>
    </source>
</evidence>
<dbReference type="InterPro" id="IPR039514">
    <property type="entry name" value="6GAL-like"/>
</dbReference>
<comment type="caution">
    <text evidence="3">The sequence shown here is derived from an EMBL/GenBank/DDBJ whole genome shotgun (WGS) entry which is preliminary data.</text>
</comment>
<dbReference type="Proteomes" id="UP000244168">
    <property type="component" value="Unassembled WGS sequence"/>
</dbReference>
<dbReference type="EMBL" id="QAOQ01000003">
    <property type="protein sequence ID" value="PTQ97861.1"/>
    <property type="molecule type" value="Genomic_DNA"/>
</dbReference>
<proteinExistence type="predicted"/>
<keyword evidence="1" id="KW-0732">Signal</keyword>
<dbReference type="PANTHER" id="PTHR42767">
    <property type="entry name" value="ENDO-BETA-1,6-GALACTANASE"/>
    <property type="match status" value="1"/>
</dbReference>
<keyword evidence="3" id="KW-0378">Hydrolase</keyword>
<dbReference type="InterPro" id="IPR013780">
    <property type="entry name" value="Glyco_hydro_b"/>
</dbReference>
<dbReference type="RefSeq" id="WP_107828064.1">
    <property type="nucleotide sequence ID" value="NZ_CP160205.1"/>
</dbReference>
<dbReference type="SUPFAM" id="SSF51011">
    <property type="entry name" value="Glycosyl hydrolase domain"/>
    <property type="match status" value="1"/>
</dbReference>
<keyword evidence="4" id="KW-1185">Reference proteome</keyword>
<dbReference type="AlphaFoldDB" id="A0A2T5JAG1"/>
<feature type="domain" description="Endo-beta-1,6-galactanase-like" evidence="2">
    <location>
        <begin position="25"/>
        <end position="381"/>
    </location>
</feature>
<feature type="signal peptide" evidence="1">
    <location>
        <begin position="1"/>
        <end position="22"/>
    </location>
</feature>
<dbReference type="Pfam" id="PF14587">
    <property type="entry name" value="Glyco_hydr_30_2"/>
    <property type="match status" value="1"/>
</dbReference>
<dbReference type="InterPro" id="IPR017853">
    <property type="entry name" value="GH"/>
</dbReference>
<evidence type="ECO:0000313" key="4">
    <source>
        <dbReference type="Proteomes" id="UP000244168"/>
    </source>
</evidence>
<dbReference type="GO" id="GO:0004553">
    <property type="term" value="F:hydrolase activity, hydrolyzing O-glycosyl compounds"/>
    <property type="evidence" value="ECO:0007669"/>
    <property type="project" value="InterPro"/>
</dbReference>
<reference evidence="3 4" key="1">
    <citation type="submission" date="2018-04" db="EMBL/GenBank/DDBJ databases">
        <title>Genomic Encyclopedia of Archaeal and Bacterial Type Strains, Phase II (KMG-II): from individual species to whole genera.</title>
        <authorList>
            <person name="Goeker M."/>
        </authorList>
    </citation>
    <scope>NUCLEOTIDE SEQUENCE [LARGE SCALE GENOMIC DNA]</scope>
    <source>
        <strain evidence="3 4">DSM 26809</strain>
    </source>
</reference>
<dbReference type="OrthoDB" id="9806701at2"/>
<dbReference type="PANTHER" id="PTHR42767:SF1">
    <property type="entry name" value="ENDO-BETA-1,6-GALACTANASE-LIKE DOMAIN-CONTAINING PROTEIN"/>
    <property type="match status" value="1"/>
</dbReference>
<feature type="chain" id="PRO_5015767472" evidence="1">
    <location>
        <begin position="23"/>
        <end position="524"/>
    </location>
</feature>
<dbReference type="Gene3D" id="3.20.20.80">
    <property type="entry name" value="Glycosidases"/>
    <property type="match status" value="1"/>
</dbReference>
<protein>
    <submittedName>
        <fullName evidence="3">O-glycosyl hydrolase</fullName>
    </submittedName>
</protein>
<evidence type="ECO:0000313" key="3">
    <source>
        <dbReference type="EMBL" id="PTQ97861.1"/>
    </source>
</evidence>
<dbReference type="SUPFAM" id="SSF51445">
    <property type="entry name" value="(Trans)glycosidases"/>
    <property type="match status" value="1"/>
</dbReference>
<dbReference type="Gene3D" id="2.60.40.1180">
    <property type="entry name" value="Golgi alpha-mannosidase II"/>
    <property type="match status" value="1"/>
</dbReference>
<accession>A0A2T5JAG1</accession>
<organism evidence="3 4">
    <name type="scientific">Mucilaginibacter yixingensis</name>
    <dbReference type="NCBI Taxonomy" id="1295612"/>
    <lineage>
        <taxon>Bacteria</taxon>
        <taxon>Pseudomonadati</taxon>
        <taxon>Bacteroidota</taxon>
        <taxon>Sphingobacteriia</taxon>
        <taxon>Sphingobacteriales</taxon>
        <taxon>Sphingobacteriaceae</taxon>
        <taxon>Mucilaginibacter</taxon>
    </lineage>
</organism>
<evidence type="ECO:0000256" key="1">
    <source>
        <dbReference type="SAM" id="SignalP"/>
    </source>
</evidence>
<gene>
    <name evidence="3" type="ORF">C8P68_10320</name>
</gene>